<dbReference type="GO" id="GO:0022841">
    <property type="term" value="F:potassium ion leak channel activity"/>
    <property type="evidence" value="ECO:0007669"/>
    <property type="project" value="TreeGrafter"/>
</dbReference>
<dbReference type="AlphaFoldDB" id="A0AA39X834"/>
<dbReference type="Gene3D" id="1.10.287.70">
    <property type="match status" value="2"/>
</dbReference>
<keyword evidence="13" id="KW-1185">Reference proteome</keyword>
<dbReference type="PANTHER" id="PTHR11003">
    <property type="entry name" value="POTASSIUM CHANNEL, SUBFAMILY K"/>
    <property type="match status" value="1"/>
</dbReference>
<keyword evidence="6 10" id="KW-0472">Membrane</keyword>
<reference evidence="12" key="1">
    <citation type="submission" date="2023-06" db="EMBL/GenBank/DDBJ databases">
        <title>Genome-scale phylogeny and comparative genomics of the fungal order Sordariales.</title>
        <authorList>
            <consortium name="Lawrence Berkeley National Laboratory"/>
            <person name="Hensen N."/>
            <person name="Bonometti L."/>
            <person name="Westerberg I."/>
            <person name="Brannstrom I.O."/>
            <person name="Guillou S."/>
            <person name="Cros-Aarteil S."/>
            <person name="Calhoun S."/>
            <person name="Haridas S."/>
            <person name="Kuo A."/>
            <person name="Mondo S."/>
            <person name="Pangilinan J."/>
            <person name="Riley R."/>
            <person name="LaButti K."/>
            <person name="Andreopoulos B."/>
            <person name="Lipzen A."/>
            <person name="Chen C."/>
            <person name="Yanf M."/>
            <person name="Daum C."/>
            <person name="Ng V."/>
            <person name="Clum A."/>
            <person name="Steindorff A."/>
            <person name="Ohm R."/>
            <person name="Martin F."/>
            <person name="Silar P."/>
            <person name="Natvig D."/>
            <person name="Lalanne C."/>
            <person name="Gautier V."/>
            <person name="Ament-velasquez S.L."/>
            <person name="Kruys A."/>
            <person name="Hutchinson M.I."/>
            <person name="Powell A.J."/>
            <person name="Barry K."/>
            <person name="Miller A.N."/>
            <person name="Grigoriev I.V."/>
            <person name="Debuchy R."/>
            <person name="Gladieux P."/>
            <person name="Thoren M.H."/>
            <person name="Johannesson H."/>
        </authorList>
    </citation>
    <scope>NUCLEOTIDE SEQUENCE</scope>
    <source>
        <strain evidence="12">SMH3391-2</strain>
    </source>
</reference>
<feature type="domain" description="Potassium channel" evidence="11">
    <location>
        <begin position="209"/>
        <end position="281"/>
    </location>
</feature>
<evidence type="ECO:0000256" key="1">
    <source>
        <dbReference type="ARBA" id="ARBA00004141"/>
    </source>
</evidence>
<feature type="compositionally biased region" description="Basic and acidic residues" evidence="9">
    <location>
        <begin position="9"/>
        <end position="22"/>
    </location>
</feature>
<keyword evidence="3 8" id="KW-0812">Transmembrane</keyword>
<keyword evidence="2 8" id="KW-0813">Transport</keyword>
<keyword evidence="4 10" id="KW-1133">Transmembrane helix</keyword>
<evidence type="ECO:0000256" key="5">
    <source>
        <dbReference type="ARBA" id="ARBA00023065"/>
    </source>
</evidence>
<dbReference type="InterPro" id="IPR013099">
    <property type="entry name" value="K_chnl_dom"/>
</dbReference>
<evidence type="ECO:0000256" key="2">
    <source>
        <dbReference type="ARBA" id="ARBA00022448"/>
    </source>
</evidence>
<feature type="transmembrane region" description="Helical" evidence="10">
    <location>
        <begin position="369"/>
        <end position="390"/>
    </location>
</feature>
<dbReference type="FunFam" id="1.10.287.70:FF:000182">
    <property type="entry name" value="Outward-rectifier potassium channel TOK1"/>
    <property type="match status" value="1"/>
</dbReference>
<dbReference type="Proteomes" id="UP001174934">
    <property type="component" value="Unassembled WGS sequence"/>
</dbReference>
<comment type="similarity">
    <text evidence="8">Belongs to the two pore domain potassium channel (TC 1.A.1.8) family.</text>
</comment>
<evidence type="ECO:0000256" key="9">
    <source>
        <dbReference type="SAM" id="MobiDB-lite"/>
    </source>
</evidence>
<dbReference type="SUPFAM" id="SSF81324">
    <property type="entry name" value="Voltage-gated potassium channels"/>
    <property type="match status" value="2"/>
</dbReference>
<feature type="region of interest" description="Disordered" evidence="9">
    <location>
        <begin position="499"/>
        <end position="603"/>
    </location>
</feature>
<organism evidence="12 13">
    <name type="scientific">Bombardia bombarda</name>
    <dbReference type="NCBI Taxonomy" id="252184"/>
    <lineage>
        <taxon>Eukaryota</taxon>
        <taxon>Fungi</taxon>
        <taxon>Dikarya</taxon>
        <taxon>Ascomycota</taxon>
        <taxon>Pezizomycotina</taxon>
        <taxon>Sordariomycetes</taxon>
        <taxon>Sordariomycetidae</taxon>
        <taxon>Sordariales</taxon>
        <taxon>Lasiosphaeriaceae</taxon>
        <taxon>Bombardia</taxon>
    </lineage>
</organism>
<evidence type="ECO:0000256" key="3">
    <source>
        <dbReference type="ARBA" id="ARBA00022692"/>
    </source>
</evidence>
<evidence type="ECO:0000259" key="11">
    <source>
        <dbReference type="Pfam" id="PF07885"/>
    </source>
</evidence>
<feature type="compositionally biased region" description="Acidic residues" evidence="9">
    <location>
        <begin position="515"/>
        <end position="526"/>
    </location>
</feature>
<comment type="subcellular location">
    <subcellularLocation>
        <location evidence="1">Membrane</location>
        <topology evidence="1">Multi-pass membrane protein</topology>
    </subcellularLocation>
</comment>
<keyword evidence="7 8" id="KW-0407">Ion channel</keyword>
<keyword evidence="5 8" id="KW-0406">Ion transport</keyword>
<evidence type="ECO:0000256" key="4">
    <source>
        <dbReference type="ARBA" id="ARBA00022989"/>
    </source>
</evidence>
<name>A0AA39X834_9PEZI</name>
<feature type="transmembrane region" description="Helical" evidence="10">
    <location>
        <begin position="260"/>
        <end position="283"/>
    </location>
</feature>
<gene>
    <name evidence="12" type="ORF">B0T17DRAFT_491519</name>
</gene>
<feature type="region of interest" description="Disordered" evidence="9">
    <location>
        <begin position="1"/>
        <end position="22"/>
    </location>
</feature>
<feature type="compositionally biased region" description="Basic residues" evidence="9">
    <location>
        <begin position="574"/>
        <end position="593"/>
    </location>
</feature>
<dbReference type="PANTHER" id="PTHR11003:SF301">
    <property type="entry name" value="POTASSIUM CHANNEL PROTEIN"/>
    <property type="match status" value="1"/>
</dbReference>
<dbReference type="GO" id="GO:0030322">
    <property type="term" value="P:stabilization of membrane potential"/>
    <property type="evidence" value="ECO:0007669"/>
    <property type="project" value="TreeGrafter"/>
</dbReference>
<dbReference type="Pfam" id="PF07885">
    <property type="entry name" value="Ion_trans_2"/>
    <property type="match status" value="2"/>
</dbReference>
<feature type="domain" description="Potassium channel" evidence="11">
    <location>
        <begin position="379"/>
        <end position="455"/>
    </location>
</feature>
<evidence type="ECO:0000313" key="12">
    <source>
        <dbReference type="EMBL" id="KAK0629057.1"/>
    </source>
</evidence>
<dbReference type="FunFam" id="1.10.287.70:FF:000170">
    <property type="entry name" value="Outward-rectifier potassium channel TOK1"/>
    <property type="match status" value="1"/>
</dbReference>
<proteinExistence type="inferred from homology"/>
<accession>A0AA39X834</accession>
<evidence type="ECO:0000256" key="6">
    <source>
        <dbReference type="ARBA" id="ARBA00023136"/>
    </source>
</evidence>
<evidence type="ECO:0000256" key="8">
    <source>
        <dbReference type="RuleBase" id="RU003857"/>
    </source>
</evidence>
<feature type="region of interest" description="Disordered" evidence="9">
    <location>
        <begin position="664"/>
        <end position="717"/>
    </location>
</feature>
<dbReference type="GO" id="GO:0005886">
    <property type="term" value="C:plasma membrane"/>
    <property type="evidence" value="ECO:0007669"/>
    <property type="project" value="TreeGrafter"/>
</dbReference>
<evidence type="ECO:0000313" key="13">
    <source>
        <dbReference type="Proteomes" id="UP001174934"/>
    </source>
</evidence>
<dbReference type="GO" id="GO:0015271">
    <property type="term" value="F:outward rectifier potassium channel activity"/>
    <property type="evidence" value="ECO:0007669"/>
    <property type="project" value="TreeGrafter"/>
</dbReference>
<evidence type="ECO:0000256" key="7">
    <source>
        <dbReference type="ARBA" id="ARBA00023303"/>
    </source>
</evidence>
<feature type="transmembrane region" description="Helical" evidence="10">
    <location>
        <begin position="402"/>
        <end position="419"/>
    </location>
</feature>
<sequence length="750" mass="83915">MNVDSGENVDEHVRALDSGETKLPKRMENDEAHLDPSRWWFASSAFPMIAGTLGPVASAFSICALVRPWRQSYPPGTDVQRAAFVEDPVWLTAINAVQLIIAVAANFALLLNMTRRLRFSIAQPVTIVGWYISAMCLIALTSTAAKPLLIQPTDQYIWSQAFYYGVYSAILYFVVASLMVVTFMGAQRGHYPKDFMLTPSQRTLMAQTIMFLVYLQLGALVFSNIESWNYLDAVYWAAVTLFTVGFGDLYPETTLGRALLFPYALVGIISLGLVIGSIRSLVLDRGKRRLDARMIEKKRRRMVKRMTLKGKDDILVPIKGEPNEGLPPFSAATSTGTGTSSGLSEYERREKEFKLMRKIQHGAARRRRWYAMAISTGTTLVLWLVGAKVFQECEARYQQWSYFQSFYFAFVSLTTIGYGDVTPVSNAGKSFWVFWALLALPTMTVLISNAGDTIVKGIRDATDQIATITILPGDQGFRKDLKQVLRMLSFGRLFQEEIDESPPGIFGDARRAHDSDDDEDEDEDNDRETKQRGTTNQDQDEVDAEGQSPAATGSSGRLITFSDESSSPPLGSKSPKRSGSLHHKSSSSSKQHHSTSSLQLPKMSRAVSIPRQTLPAIPTNKAEYHLTLIEEIGRVTQHMKSHPPRKYTFQEWAYYLRLVGEDESDAGRHRKARPHLHGRKSSHNKQQEGKLGGDGDEEGPGAEDSPQWSWVGSRSPLMGSQEEAEWILEKLTERLVDELRGLVERGEEEE</sequence>
<protein>
    <recommendedName>
        <fullName evidence="11">Potassium channel domain-containing protein</fullName>
    </recommendedName>
</protein>
<feature type="transmembrane region" description="Helical" evidence="10">
    <location>
        <begin position="431"/>
        <end position="451"/>
    </location>
</feature>
<comment type="caution">
    <text evidence="12">The sequence shown here is derived from an EMBL/GenBank/DDBJ whole genome shotgun (WGS) entry which is preliminary data.</text>
</comment>
<dbReference type="EMBL" id="JAULSR010000002">
    <property type="protein sequence ID" value="KAK0629057.1"/>
    <property type="molecule type" value="Genomic_DNA"/>
</dbReference>
<feature type="transmembrane region" description="Helical" evidence="10">
    <location>
        <begin position="89"/>
        <end position="109"/>
    </location>
</feature>
<evidence type="ECO:0000256" key="10">
    <source>
        <dbReference type="SAM" id="Phobius"/>
    </source>
</evidence>
<feature type="transmembrane region" description="Helical" evidence="10">
    <location>
        <begin position="45"/>
        <end position="69"/>
    </location>
</feature>
<dbReference type="InterPro" id="IPR003280">
    <property type="entry name" value="2pore_dom_K_chnl"/>
</dbReference>
<feature type="compositionally biased region" description="Basic residues" evidence="9">
    <location>
        <begin position="668"/>
        <end position="683"/>
    </location>
</feature>
<feature type="transmembrane region" description="Helical" evidence="10">
    <location>
        <begin position="161"/>
        <end position="183"/>
    </location>
</feature>
<dbReference type="PRINTS" id="PR01333">
    <property type="entry name" value="2POREKCHANEL"/>
</dbReference>
<feature type="transmembrane region" description="Helical" evidence="10">
    <location>
        <begin position="204"/>
        <end position="225"/>
    </location>
</feature>
<feature type="transmembrane region" description="Helical" evidence="10">
    <location>
        <begin position="121"/>
        <end position="141"/>
    </location>
</feature>